<dbReference type="PANTHER" id="PTHR11579">
    <property type="entry name" value="PROTEIN-L-ISOASPARTATE O-METHYLTRANSFERASE"/>
    <property type="match status" value="1"/>
</dbReference>
<dbReference type="GO" id="GO:0005737">
    <property type="term" value="C:cytoplasm"/>
    <property type="evidence" value="ECO:0007669"/>
    <property type="project" value="UniProtKB-SubCell"/>
</dbReference>
<protein>
    <recommendedName>
        <fullName evidence="3">protein-L-isoaspartate(D-aspartate) O-methyltransferase</fullName>
        <ecNumber evidence="3">2.1.1.77</ecNumber>
    </recommendedName>
</protein>
<organism evidence="9 10">
    <name type="scientific">Trichobilharzia regenti</name>
    <name type="common">Nasal bird schistosome</name>
    <dbReference type="NCBI Taxonomy" id="157069"/>
    <lineage>
        <taxon>Eukaryota</taxon>
        <taxon>Metazoa</taxon>
        <taxon>Spiralia</taxon>
        <taxon>Lophotrochozoa</taxon>
        <taxon>Platyhelminthes</taxon>
        <taxon>Trematoda</taxon>
        <taxon>Digenea</taxon>
        <taxon>Strigeidida</taxon>
        <taxon>Schistosomatoidea</taxon>
        <taxon>Schistosomatidae</taxon>
        <taxon>Trichobilharzia</taxon>
    </lineage>
</organism>
<reference evidence="10" key="2">
    <citation type="submission" date="2023-11" db="UniProtKB">
        <authorList>
            <consortium name="WormBaseParasite"/>
        </authorList>
    </citation>
    <scope>IDENTIFICATION</scope>
</reference>
<keyword evidence="7" id="KW-0949">S-adenosyl-L-methionine</keyword>
<evidence type="ECO:0000313" key="9">
    <source>
        <dbReference type="Proteomes" id="UP000050795"/>
    </source>
</evidence>
<accession>A0AA85IWK4</accession>
<evidence type="ECO:0000256" key="8">
    <source>
        <dbReference type="SAM" id="Phobius"/>
    </source>
</evidence>
<evidence type="ECO:0000256" key="3">
    <source>
        <dbReference type="ARBA" id="ARBA00011890"/>
    </source>
</evidence>
<evidence type="ECO:0000256" key="5">
    <source>
        <dbReference type="ARBA" id="ARBA00022603"/>
    </source>
</evidence>
<evidence type="ECO:0000256" key="6">
    <source>
        <dbReference type="ARBA" id="ARBA00022679"/>
    </source>
</evidence>
<keyword evidence="8" id="KW-0472">Membrane</keyword>
<evidence type="ECO:0000256" key="7">
    <source>
        <dbReference type="ARBA" id="ARBA00022691"/>
    </source>
</evidence>
<dbReference type="SUPFAM" id="SSF53335">
    <property type="entry name" value="S-adenosyl-L-methionine-dependent methyltransferases"/>
    <property type="match status" value="1"/>
</dbReference>
<keyword evidence="5" id="KW-0489">Methyltransferase</keyword>
<feature type="transmembrane region" description="Helical" evidence="8">
    <location>
        <begin position="36"/>
        <end position="55"/>
    </location>
</feature>
<keyword evidence="8" id="KW-1133">Transmembrane helix</keyword>
<dbReference type="Gene3D" id="3.40.50.150">
    <property type="entry name" value="Vaccinia Virus protein VP39"/>
    <property type="match status" value="1"/>
</dbReference>
<comment type="similarity">
    <text evidence="2">Belongs to the methyltransferase superfamily. L-isoaspartyl/D-aspartyl protein methyltransferase family.</text>
</comment>
<dbReference type="InterPro" id="IPR000682">
    <property type="entry name" value="PCMT"/>
</dbReference>
<evidence type="ECO:0000256" key="4">
    <source>
        <dbReference type="ARBA" id="ARBA00022490"/>
    </source>
</evidence>
<dbReference type="GO" id="GO:0004719">
    <property type="term" value="F:protein-L-isoaspartate (D-aspartate) O-methyltransferase activity"/>
    <property type="evidence" value="ECO:0007669"/>
    <property type="project" value="UniProtKB-EC"/>
</dbReference>
<dbReference type="PANTHER" id="PTHR11579:SF0">
    <property type="entry name" value="PROTEIN-L-ISOASPARTATE(D-ASPARTATE) O-METHYLTRANSFERASE"/>
    <property type="match status" value="1"/>
</dbReference>
<dbReference type="WBParaSite" id="TREG1_114820.1">
    <property type="protein sequence ID" value="TREG1_114820.1"/>
    <property type="gene ID" value="TREG1_114820"/>
</dbReference>
<feature type="transmembrane region" description="Helical" evidence="8">
    <location>
        <begin position="7"/>
        <end position="24"/>
    </location>
</feature>
<keyword evidence="8" id="KW-0812">Transmembrane</keyword>
<evidence type="ECO:0000313" key="10">
    <source>
        <dbReference type="WBParaSite" id="TREG1_114820.1"/>
    </source>
</evidence>
<dbReference type="Pfam" id="PF01135">
    <property type="entry name" value="PCMT"/>
    <property type="match status" value="1"/>
</dbReference>
<reference evidence="9" key="1">
    <citation type="submission" date="2022-06" db="EMBL/GenBank/DDBJ databases">
        <authorList>
            <person name="Berger JAMES D."/>
            <person name="Berger JAMES D."/>
        </authorList>
    </citation>
    <scope>NUCLEOTIDE SEQUENCE [LARGE SCALE GENOMIC DNA]</scope>
</reference>
<dbReference type="EC" id="2.1.1.77" evidence="3"/>
<keyword evidence="4" id="KW-0963">Cytoplasm</keyword>
<sequence length="332" mass="37437">MQARDQNIGYWYIEGGILTSLFAFPRSCITEDMYLFTYFTVIIIISLYICSVSACRISEGENIEMITKLEEKGFVKSTRVKKAMQNVDRGCFVETNTYKICSVSTKSGAIILPPFVDATILEALHDHIKNGSHSLIMEPGSGYLSACITFMSGIGGRTESTLPDNKLMEAALGNFAKWLQYTKYAFTLGTQIIFRSVSDHKSWSSNAQYDAIYLHMLDESIMKELREQLKVGGRLVYLEGSDDGRRRLNVMNRISEVTFLLKNLMSFQIVVPPSIQTTEESIVESGEASIISEPSDFYFEYMEYTSTEVKHVPNSKVLVSLCISIILFISLF</sequence>
<keyword evidence="6" id="KW-0808">Transferase</keyword>
<evidence type="ECO:0000256" key="1">
    <source>
        <dbReference type="ARBA" id="ARBA00004496"/>
    </source>
</evidence>
<dbReference type="AlphaFoldDB" id="A0AA85IWK4"/>
<dbReference type="GO" id="GO:0032259">
    <property type="term" value="P:methylation"/>
    <property type="evidence" value="ECO:0007669"/>
    <property type="project" value="UniProtKB-KW"/>
</dbReference>
<proteinExistence type="inferred from homology"/>
<dbReference type="InterPro" id="IPR029063">
    <property type="entry name" value="SAM-dependent_MTases_sf"/>
</dbReference>
<keyword evidence="9" id="KW-1185">Reference proteome</keyword>
<comment type="subcellular location">
    <subcellularLocation>
        <location evidence="1">Cytoplasm</location>
    </subcellularLocation>
</comment>
<dbReference type="Proteomes" id="UP000050795">
    <property type="component" value="Unassembled WGS sequence"/>
</dbReference>
<name>A0AA85IWK4_TRIRE</name>
<evidence type="ECO:0000256" key="2">
    <source>
        <dbReference type="ARBA" id="ARBA00005369"/>
    </source>
</evidence>